<dbReference type="EMBL" id="ML178844">
    <property type="protein sequence ID" value="TFK97778.1"/>
    <property type="molecule type" value="Genomic_DNA"/>
</dbReference>
<evidence type="ECO:0000256" key="1">
    <source>
        <dbReference type="SAM" id="MobiDB-lite"/>
    </source>
</evidence>
<feature type="region of interest" description="Disordered" evidence="1">
    <location>
        <begin position="296"/>
        <end position="349"/>
    </location>
</feature>
<protein>
    <submittedName>
        <fullName evidence="3">Uncharacterized protein</fullName>
    </submittedName>
</protein>
<sequence length="349" mass="37954">MSLPSPDPNVTPPIPVEQAQFLSNMGANMTLRFRYILAQVAIYGAYTVLVFLALYTIANRPQKTVRTYWLVSALLVTFSAVTVVWVLDVAAFHELIRMTLINNDQSPVAAYNEYLRWLRAIKLQYVKIWVGMSGDVGLLFVVNDLLAAWRAMAIFNFPSRRVLVSSNADIPAILGTTGSVASIAANLLATGMIGYAARAHRSLEVDSGTRFGGARILMMLTESGLLYLIIQIVRFALTLAVVPSTPVYGSLVSASMTFQSGTQVIAAMYPPALILIINHGFSIADTMHKFDLSTLDSSSAPTDLNPSAERVRRDGKNSKTLSEIRFRPQTKSSGTDLDSVKEGVVGVGS</sequence>
<feature type="transmembrane region" description="Helical" evidence="2">
    <location>
        <begin position="35"/>
        <end position="57"/>
    </location>
</feature>
<keyword evidence="2" id="KW-0812">Transmembrane</keyword>
<organism evidence="3 4">
    <name type="scientific">Pterulicium gracile</name>
    <dbReference type="NCBI Taxonomy" id="1884261"/>
    <lineage>
        <taxon>Eukaryota</taxon>
        <taxon>Fungi</taxon>
        <taxon>Dikarya</taxon>
        <taxon>Basidiomycota</taxon>
        <taxon>Agaricomycotina</taxon>
        <taxon>Agaricomycetes</taxon>
        <taxon>Agaricomycetidae</taxon>
        <taxon>Agaricales</taxon>
        <taxon>Pleurotineae</taxon>
        <taxon>Pterulaceae</taxon>
        <taxon>Pterulicium</taxon>
    </lineage>
</organism>
<feature type="transmembrane region" description="Helical" evidence="2">
    <location>
        <begin position="216"/>
        <end position="242"/>
    </location>
</feature>
<proteinExistence type="predicted"/>
<name>A0A5C3QC79_9AGAR</name>
<feature type="transmembrane region" description="Helical" evidence="2">
    <location>
        <begin position="172"/>
        <end position="195"/>
    </location>
</feature>
<dbReference type="AlphaFoldDB" id="A0A5C3QC79"/>
<keyword evidence="4" id="KW-1185">Reference proteome</keyword>
<dbReference type="Proteomes" id="UP000305067">
    <property type="component" value="Unassembled WGS sequence"/>
</dbReference>
<feature type="transmembrane region" description="Helical" evidence="2">
    <location>
        <begin position="69"/>
        <end position="92"/>
    </location>
</feature>
<reference evidence="3 4" key="1">
    <citation type="journal article" date="2019" name="Nat. Ecol. Evol.">
        <title>Megaphylogeny resolves global patterns of mushroom evolution.</title>
        <authorList>
            <person name="Varga T."/>
            <person name="Krizsan K."/>
            <person name="Foldi C."/>
            <person name="Dima B."/>
            <person name="Sanchez-Garcia M."/>
            <person name="Sanchez-Ramirez S."/>
            <person name="Szollosi G.J."/>
            <person name="Szarkandi J.G."/>
            <person name="Papp V."/>
            <person name="Albert L."/>
            <person name="Andreopoulos W."/>
            <person name="Angelini C."/>
            <person name="Antonin V."/>
            <person name="Barry K.W."/>
            <person name="Bougher N.L."/>
            <person name="Buchanan P."/>
            <person name="Buyck B."/>
            <person name="Bense V."/>
            <person name="Catcheside P."/>
            <person name="Chovatia M."/>
            <person name="Cooper J."/>
            <person name="Damon W."/>
            <person name="Desjardin D."/>
            <person name="Finy P."/>
            <person name="Geml J."/>
            <person name="Haridas S."/>
            <person name="Hughes K."/>
            <person name="Justo A."/>
            <person name="Karasinski D."/>
            <person name="Kautmanova I."/>
            <person name="Kiss B."/>
            <person name="Kocsube S."/>
            <person name="Kotiranta H."/>
            <person name="LaButti K.M."/>
            <person name="Lechner B.E."/>
            <person name="Liimatainen K."/>
            <person name="Lipzen A."/>
            <person name="Lukacs Z."/>
            <person name="Mihaltcheva S."/>
            <person name="Morgado L.N."/>
            <person name="Niskanen T."/>
            <person name="Noordeloos M.E."/>
            <person name="Ohm R.A."/>
            <person name="Ortiz-Santana B."/>
            <person name="Ovrebo C."/>
            <person name="Racz N."/>
            <person name="Riley R."/>
            <person name="Savchenko A."/>
            <person name="Shiryaev A."/>
            <person name="Soop K."/>
            <person name="Spirin V."/>
            <person name="Szebenyi C."/>
            <person name="Tomsovsky M."/>
            <person name="Tulloss R.E."/>
            <person name="Uehling J."/>
            <person name="Grigoriev I.V."/>
            <person name="Vagvolgyi C."/>
            <person name="Papp T."/>
            <person name="Martin F.M."/>
            <person name="Miettinen O."/>
            <person name="Hibbett D.S."/>
            <person name="Nagy L.G."/>
        </authorList>
    </citation>
    <scope>NUCLEOTIDE SEQUENCE [LARGE SCALE GENOMIC DNA]</scope>
    <source>
        <strain evidence="3 4">CBS 309.79</strain>
    </source>
</reference>
<keyword evidence="2" id="KW-0472">Membrane</keyword>
<evidence type="ECO:0000313" key="3">
    <source>
        <dbReference type="EMBL" id="TFK97778.1"/>
    </source>
</evidence>
<feature type="compositionally biased region" description="Basic and acidic residues" evidence="1">
    <location>
        <begin position="309"/>
        <end position="326"/>
    </location>
</feature>
<dbReference type="OrthoDB" id="2744793at2759"/>
<accession>A0A5C3QC79</accession>
<evidence type="ECO:0000313" key="4">
    <source>
        <dbReference type="Proteomes" id="UP000305067"/>
    </source>
</evidence>
<evidence type="ECO:0000256" key="2">
    <source>
        <dbReference type="SAM" id="Phobius"/>
    </source>
</evidence>
<keyword evidence="2" id="KW-1133">Transmembrane helix</keyword>
<gene>
    <name evidence="3" type="ORF">BDV98DRAFT_596295</name>
</gene>
<feature type="compositionally biased region" description="Polar residues" evidence="1">
    <location>
        <begin position="296"/>
        <end position="305"/>
    </location>
</feature>
<feature type="transmembrane region" description="Helical" evidence="2">
    <location>
        <begin position="262"/>
        <end position="281"/>
    </location>
</feature>